<dbReference type="InterPro" id="IPR036388">
    <property type="entry name" value="WH-like_DNA-bd_sf"/>
</dbReference>
<gene>
    <name evidence="2" type="ORF">C900_00435</name>
</gene>
<protein>
    <recommendedName>
        <fullName evidence="1">Helix-turn-helix type 11 domain-containing protein</fullName>
    </recommendedName>
</protein>
<comment type="caution">
    <text evidence="2">The sequence shown here is derived from an EMBL/GenBank/DDBJ whole genome shotgun (WGS) entry which is preliminary data.</text>
</comment>
<dbReference type="eggNOG" id="ENOG502ZUHD">
    <property type="taxonomic scope" value="Bacteria"/>
</dbReference>
<dbReference type="STRING" id="1237149.C900_00435"/>
<sequence length="70" mass="8451">MSKAMGGLKYFERTKYLLELIEKERTGRPRELAHKLNVSERTIYRIIEELRIHSTNEITFSEEKKSYIFK</sequence>
<dbReference type="Pfam" id="PF08279">
    <property type="entry name" value="HTH_11"/>
    <property type="match status" value="1"/>
</dbReference>
<dbReference type="SUPFAM" id="SSF46785">
    <property type="entry name" value="Winged helix' DNA-binding domain"/>
    <property type="match status" value="1"/>
</dbReference>
<feature type="domain" description="Helix-turn-helix type 11" evidence="1">
    <location>
        <begin position="13"/>
        <end position="51"/>
    </location>
</feature>
<keyword evidence="3" id="KW-1185">Reference proteome</keyword>
<dbReference type="InterPro" id="IPR013196">
    <property type="entry name" value="HTH_11"/>
</dbReference>
<proteinExistence type="predicted"/>
<evidence type="ECO:0000313" key="3">
    <source>
        <dbReference type="Proteomes" id="UP000011135"/>
    </source>
</evidence>
<reference evidence="2 3" key="1">
    <citation type="submission" date="2012-12" db="EMBL/GenBank/DDBJ databases">
        <title>Genome assembly of Fulvivirga imtechensis AK7.</title>
        <authorList>
            <person name="Nupur N."/>
            <person name="Khatri I."/>
            <person name="Kumar R."/>
            <person name="Subramanian S."/>
            <person name="Pinnaka A."/>
        </authorList>
    </citation>
    <scope>NUCLEOTIDE SEQUENCE [LARGE SCALE GENOMIC DNA]</scope>
    <source>
        <strain evidence="2 3">AK7</strain>
    </source>
</reference>
<dbReference type="AlphaFoldDB" id="L8JJI4"/>
<accession>L8JJI4</accession>
<organism evidence="2 3">
    <name type="scientific">Fulvivirga imtechensis AK7</name>
    <dbReference type="NCBI Taxonomy" id="1237149"/>
    <lineage>
        <taxon>Bacteria</taxon>
        <taxon>Pseudomonadati</taxon>
        <taxon>Bacteroidota</taxon>
        <taxon>Cytophagia</taxon>
        <taxon>Cytophagales</taxon>
        <taxon>Fulvivirgaceae</taxon>
        <taxon>Fulvivirga</taxon>
    </lineage>
</organism>
<dbReference type="Proteomes" id="UP000011135">
    <property type="component" value="Unassembled WGS sequence"/>
</dbReference>
<dbReference type="InterPro" id="IPR036390">
    <property type="entry name" value="WH_DNA-bd_sf"/>
</dbReference>
<evidence type="ECO:0000259" key="1">
    <source>
        <dbReference type="Pfam" id="PF08279"/>
    </source>
</evidence>
<dbReference type="EMBL" id="AMZN01000116">
    <property type="protein sequence ID" value="ELR68403.1"/>
    <property type="molecule type" value="Genomic_DNA"/>
</dbReference>
<dbReference type="Gene3D" id="1.10.10.10">
    <property type="entry name" value="Winged helix-like DNA-binding domain superfamily/Winged helix DNA-binding domain"/>
    <property type="match status" value="1"/>
</dbReference>
<evidence type="ECO:0000313" key="2">
    <source>
        <dbReference type="EMBL" id="ELR68403.1"/>
    </source>
</evidence>
<name>L8JJI4_9BACT</name>